<dbReference type="SUPFAM" id="SSF57535">
    <property type="entry name" value="Complement control module/SCR domain"/>
    <property type="match status" value="2"/>
</dbReference>
<keyword evidence="2 5" id="KW-0768">Sushi</keyword>
<dbReference type="CDD" id="cd00033">
    <property type="entry name" value="CCP"/>
    <property type="match status" value="1"/>
</dbReference>
<dbReference type="Pfam" id="PF00084">
    <property type="entry name" value="Sushi"/>
    <property type="match status" value="2"/>
</dbReference>
<evidence type="ECO:0000313" key="7">
    <source>
        <dbReference type="EMBL" id="RUS83470.1"/>
    </source>
</evidence>
<sequence length="405" mass="43145">GPGISFEYGTTLTLVCDEGYAFKNGSSTSFVYCTETAEWSPPLRPCVAFCSDIDESYVMGVVTQSTVGSDWQLVVTCYNGYAINNTVTSSTHVCNGGADWLPAVAPCNRTCSHPTVPNGEVTNLDPGAVTVSCLHGFQMGSPSSSHSCQHGNWEPALPDCVAVSCPGFNVSSLNASRTNHSDDVISITCLGGFHFEAGVTERVHVCELGSWKPTISGCVAQCPTIVVDYAQVVRYVNSGQDVTSVTCNSGYTMEVAEGQTPPVSQEYRCVNNSWSPQKVLECVPAQCEPLLIENVDSLTAGDFLGAAKVLARCTVGFFFSDGTFNKTFLCEYGQWVPGQEPCLEVCDSNELTKVQHATITLVNGHGQPLYQVDCLPGYKFPDGSVTLTSACGGDGAWHEGLMDCA</sequence>
<accession>A0A3S1A5S4</accession>
<feature type="non-terminal residue" evidence="7">
    <location>
        <position position="405"/>
    </location>
</feature>
<reference evidence="7 8" key="1">
    <citation type="submission" date="2019-01" db="EMBL/GenBank/DDBJ databases">
        <title>A draft genome assembly of the solar-powered sea slug Elysia chlorotica.</title>
        <authorList>
            <person name="Cai H."/>
            <person name="Li Q."/>
            <person name="Fang X."/>
            <person name="Li J."/>
            <person name="Curtis N.E."/>
            <person name="Altenburger A."/>
            <person name="Shibata T."/>
            <person name="Feng M."/>
            <person name="Maeda T."/>
            <person name="Schwartz J.A."/>
            <person name="Shigenobu S."/>
            <person name="Lundholm N."/>
            <person name="Nishiyama T."/>
            <person name="Yang H."/>
            <person name="Hasebe M."/>
            <person name="Li S."/>
            <person name="Pierce S.K."/>
            <person name="Wang J."/>
        </authorList>
    </citation>
    <scope>NUCLEOTIDE SEQUENCE [LARGE SCALE GENOMIC DNA]</scope>
    <source>
        <strain evidence="7">EC2010</strain>
        <tissue evidence="7">Whole organism of an adult</tissue>
    </source>
</reference>
<dbReference type="PROSITE" id="PS50923">
    <property type="entry name" value="SUSHI"/>
    <property type="match status" value="2"/>
</dbReference>
<dbReference type="EMBL" id="RQTK01000242">
    <property type="protein sequence ID" value="RUS83470.1"/>
    <property type="molecule type" value="Genomic_DNA"/>
</dbReference>
<dbReference type="Gene3D" id="2.10.70.10">
    <property type="entry name" value="Complement Module, domain 1"/>
    <property type="match status" value="2"/>
</dbReference>
<evidence type="ECO:0000256" key="1">
    <source>
        <dbReference type="ARBA" id="ARBA00004328"/>
    </source>
</evidence>
<comment type="subcellular location">
    <subcellularLocation>
        <location evidence="1">Virion</location>
    </subcellularLocation>
</comment>
<proteinExistence type="predicted"/>
<organism evidence="7 8">
    <name type="scientific">Elysia chlorotica</name>
    <name type="common">Eastern emerald elysia</name>
    <name type="synonym">Sea slug</name>
    <dbReference type="NCBI Taxonomy" id="188477"/>
    <lineage>
        <taxon>Eukaryota</taxon>
        <taxon>Metazoa</taxon>
        <taxon>Spiralia</taxon>
        <taxon>Lophotrochozoa</taxon>
        <taxon>Mollusca</taxon>
        <taxon>Gastropoda</taxon>
        <taxon>Heterobranchia</taxon>
        <taxon>Euthyneura</taxon>
        <taxon>Panpulmonata</taxon>
        <taxon>Sacoglossa</taxon>
        <taxon>Placobranchoidea</taxon>
        <taxon>Plakobranchidae</taxon>
        <taxon>Elysia</taxon>
    </lineage>
</organism>
<feature type="non-terminal residue" evidence="7">
    <location>
        <position position="1"/>
    </location>
</feature>
<feature type="domain" description="Sushi" evidence="6">
    <location>
        <begin position="109"/>
        <end position="162"/>
    </location>
</feature>
<dbReference type="AlphaFoldDB" id="A0A3S1A5S4"/>
<dbReference type="InterPro" id="IPR035976">
    <property type="entry name" value="Sushi/SCR/CCP_sf"/>
</dbReference>
<evidence type="ECO:0000256" key="2">
    <source>
        <dbReference type="ARBA" id="ARBA00022659"/>
    </source>
</evidence>
<evidence type="ECO:0000256" key="5">
    <source>
        <dbReference type="PROSITE-ProRule" id="PRU00302"/>
    </source>
</evidence>
<gene>
    <name evidence="7" type="ORF">EGW08_008786</name>
</gene>
<keyword evidence="3" id="KW-0732">Signal</keyword>
<protein>
    <recommendedName>
        <fullName evidence="6">Sushi domain-containing protein</fullName>
    </recommendedName>
</protein>
<dbReference type="SMART" id="SM00032">
    <property type="entry name" value="CCP"/>
    <property type="match status" value="5"/>
</dbReference>
<feature type="disulfide bond" evidence="5">
    <location>
        <begin position="133"/>
        <end position="160"/>
    </location>
</feature>
<evidence type="ECO:0000259" key="6">
    <source>
        <dbReference type="PROSITE" id="PS50923"/>
    </source>
</evidence>
<dbReference type="InterPro" id="IPR000436">
    <property type="entry name" value="Sushi_SCR_CCP_dom"/>
</dbReference>
<name>A0A3S1A5S4_ELYCH</name>
<dbReference type="PANTHER" id="PTHR45785">
    <property type="entry name" value="COMPLEMENT FACTOR H-RELATED"/>
    <property type="match status" value="1"/>
</dbReference>
<evidence type="ECO:0000256" key="4">
    <source>
        <dbReference type="ARBA" id="ARBA00023157"/>
    </source>
</evidence>
<dbReference type="Proteomes" id="UP000271974">
    <property type="component" value="Unassembled WGS sequence"/>
</dbReference>
<dbReference type="OrthoDB" id="6159637at2759"/>
<feature type="domain" description="Sushi" evidence="6">
    <location>
        <begin position="1"/>
        <end position="48"/>
    </location>
</feature>
<dbReference type="InterPro" id="IPR051503">
    <property type="entry name" value="ComplSys_Reg/VirEntry_Med"/>
</dbReference>
<keyword evidence="8" id="KW-1185">Reference proteome</keyword>
<evidence type="ECO:0000313" key="8">
    <source>
        <dbReference type="Proteomes" id="UP000271974"/>
    </source>
</evidence>
<dbReference type="PANTHER" id="PTHR45785:SF2">
    <property type="entry name" value="COMPLEMENT FACTOR H-RELATED"/>
    <property type="match status" value="1"/>
</dbReference>
<comment type="caution">
    <text evidence="5">Lacks conserved residue(s) required for the propagation of feature annotation.</text>
</comment>
<evidence type="ECO:0000256" key="3">
    <source>
        <dbReference type="ARBA" id="ARBA00022729"/>
    </source>
</evidence>
<keyword evidence="4 5" id="KW-1015">Disulfide bond</keyword>
<comment type="caution">
    <text evidence="7">The sequence shown here is derived from an EMBL/GenBank/DDBJ whole genome shotgun (WGS) entry which is preliminary data.</text>
</comment>